<accession>A0A813KX22</accession>
<reference evidence="1" key="1">
    <citation type="submission" date="2021-02" db="EMBL/GenBank/DDBJ databases">
        <authorList>
            <person name="Dougan E. K."/>
            <person name="Rhodes N."/>
            <person name="Thang M."/>
            <person name="Chan C."/>
        </authorList>
    </citation>
    <scope>NUCLEOTIDE SEQUENCE</scope>
</reference>
<proteinExistence type="predicted"/>
<dbReference type="Proteomes" id="UP000626109">
    <property type="component" value="Unassembled WGS sequence"/>
</dbReference>
<organism evidence="1 2">
    <name type="scientific">Polarella glacialis</name>
    <name type="common">Dinoflagellate</name>
    <dbReference type="NCBI Taxonomy" id="89957"/>
    <lineage>
        <taxon>Eukaryota</taxon>
        <taxon>Sar</taxon>
        <taxon>Alveolata</taxon>
        <taxon>Dinophyceae</taxon>
        <taxon>Suessiales</taxon>
        <taxon>Suessiaceae</taxon>
        <taxon>Polarella</taxon>
    </lineage>
</organism>
<dbReference type="AlphaFoldDB" id="A0A813KX22"/>
<feature type="non-terminal residue" evidence="1">
    <location>
        <position position="263"/>
    </location>
</feature>
<protein>
    <submittedName>
        <fullName evidence="1">Uncharacterized protein</fullName>
    </submittedName>
</protein>
<comment type="caution">
    <text evidence="1">The sequence shown here is derived from an EMBL/GenBank/DDBJ whole genome shotgun (WGS) entry which is preliminary data.</text>
</comment>
<gene>
    <name evidence="1" type="ORF">PGLA2088_LOCUS38485</name>
</gene>
<sequence>MAVSLRIPRGGRALKSPVRNLGPQCLFQMSSLPTVRGPNVFTPRCGKLAATGPQDSSVQQQARKFKGCSSSFEQRASVAQSASFHQVVVAVMARRKALSSQVFQGMVTTSYFESRSVMTCQQRLQLPMASRFSLEPSPNLKTPNFKKAEVITSSVKSLATGPNCDSALIMAAATCSGRWHRPLCINTSNDCNVHFQTSRVAVAVAGPQHIQLSGVCLSGAALGRLTQMQVSNDQHLQVSSTKVISSFSPSSVLPVASSFLITR</sequence>
<dbReference type="EMBL" id="CAJNNW010032764">
    <property type="protein sequence ID" value="CAE8715344.1"/>
    <property type="molecule type" value="Genomic_DNA"/>
</dbReference>
<evidence type="ECO:0000313" key="1">
    <source>
        <dbReference type="EMBL" id="CAE8715344.1"/>
    </source>
</evidence>
<name>A0A813KX22_POLGL</name>
<evidence type="ECO:0000313" key="2">
    <source>
        <dbReference type="Proteomes" id="UP000626109"/>
    </source>
</evidence>